<gene>
    <name evidence="1 3" type="ORF">BDZ99DRAFT_23530</name>
</gene>
<keyword evidence="2" id="KW-1185">Reference proteome</keyword>
<dbReference type="RefSeq" id="XP_033584697.1">
    <property type="nucleotide sequence ID" value="XM_033713554.1"/>
</dbReference>
<evidence type="ECO:0000313" key="1">
    <source>
        <dbReference type="EMBL" id="KAF2817733.1"/>
    </source>
</evidence>
<proteinExistence type="predicted"/>
<dbReference type="EMBL" id="MU003692">
    <property type="protein sequence ID" value="KAF2817733.1"/>
    <property type="molecule type" value="Genomic_DNA"/>
</dbReference>
<evidence type="ECO:0000313" key="2">
    <source>
        <dbReference type="Proteomes" id="UP000504636"/>
    </source>
</evidence>
<dbReference type="AlphaFoldDB" id="A0A6A6ZAH3"/>
<name>A0A6A6ZAH3_9PEZI</name>
<reference evidence="1 3" key="1">
    <citation type="journal article" date="2020" name="Stud. Mycol.">
        <title>101 Dothideomycetes genomes: a test case for predicting lifestyles and emergence of pathogens.</title>
        <authorList>
            <person name="Haridas S."/>
            <person name="Albert R."/>
            <person name="Binder M."/>
            <person name="Bloem J."/>
            <person name="Labutti K."/>
            <person name="Salamov A."/>
            <person name="Andreopoulos B."/>
            <person name="Baker S."/>
            <person name="Barry K."/>
            <person name="Bills G."/>
            <person name="Bluhm B."/>
            <person name="Cannon C."/>
            <person name="Castanera R."/>
            <person name="Culley D."/>
            <person name="Daum C."/>
            <person name="Ezra D."/>
            <person name="Gonzalez J."/>
            <person name="Henrissat B."/>
            <person name="Kuo A."/>
            <person name="Liang C."/>
            <person name="Lipzen A."/>
            <person name="Lutzoni F."/>
            <person name="Magnuson J."/>
            <person name="Mondo S."/>
            <person name="Nolan M."/>
            <person name="Ohm R."/>
            <person name="Pangilinan J."/>
            <person name="Park H.-J."/>
            <person name="Ramirez L."/>
            <person name="Alfaro M."/>
            <person name="Sun H."/>
            <person name="Tritt A."/>
            <person name="Yoshinaga Y."/>
            <person name="Zwiers L.-H."/>
            <person name="Turgeon B."/>
            <person name="Goodwin S."/>
            <person name="Spatafora J."/>
            <person name="Crous P."/>
            <person name="Grigoriev I."/>
        </authorList>
    </citation>
    <scope>NUCLEOTIDE SEQUENCE</scope>
    <source>
        <strain evidence="1 3">CBS 304.34</strain>
    </source>
</reference>
<dbReference type="GeneID" id="54454447"/>
<reference evidence="3" key="2">
    <citation type="submission" date="2020-04" db="EMBL/GenBank/DDBJ databases">
        <authorList>
            <consortium name="NCBI Genome Project"/>
        </authorList>
    </citation>
    <scope>NUCLEOTIDE SEQUENCE</scope>
    <source>
        <strain evidence="3">CBS 304.34</strain>
    </source>
</reference>
<accession>A0A6A6ZAH3</accession>
<sequence length="73" mass="7897">MSPQLSISSHIEACTIWGTFETSLKTISKRGKKDAIIKSLNSRQAVLFCKGCEPGRLIPPSDKVPGVTPISQL</sequence>
<evidence type="ECO:0000313" key="3">
    <source>
        <dbReference type="RefSeq" id="XP_033584697.1"/>
    </source>
</evidence>
<organism evidence="1">
    <name type="scientific">Mytilinidion resinicola</name>
    <dbReference type="NCBI Taxonomy" id="574789"/>
    <lineage>
        <taxon>Eukaryota</taxon>
        <taxon>Fungi</taxon>
        <taxon>Dikarya</taxon>
        <taxon>Ascomycota</taxon>
        <taxon>Pezizomycotina</taxon>
        <taxon>Dothideomycetes</taxon>
        <taxon>Pleosporomycetidae</taxon>
        <taxon>Mytilinidiales</taxon>
        <taxon>Mytilinidiaceae</taxon>
        <taxon>Mytilinidion</taxon>
    </lineage>
</organism>
<protein>
    <submittedName>
        <fullName evidence="1 3">Uncharacterized protein</fullName>
    </submittedName>
</protein>
<dbReference type="Proteomes" id="UP000504636">
    <property type="component" value="Unplaced"/>
</dbReference>
<reference evidence="3" key="3">
    <citation type="submission" date="2025-04" db="UniProtKB">
        <authorList>
            <consortium name="RefSeq"/>
        </authorList>
    </citation>
    <scope>IDENTIFICATION</scope>
    <source>
        <strain evidence="3">CBS 304.34</strain>
    </source>
</reference>